<dbReference type="PANTHER" id="PTHR11153:SF8">
    <property type="entry name" value="SIDEROFLEXIN-1"/>
    <property type="match status" value="1"/>
</dbReference>
<dbReference type="GO" id="GO:0015075">
    <property type="term" value="F:monoatomic ion transmembrane transporter activity"/>
    <property type="evidence" value="ECO:0007669"/>
    <property type="project" value="InterPro"/>
</dbReference>
<evidence type="ECO:0000256" key="6">
    <source>
        <dbReference type="ARBA" id="ARBA00022989"/>
    </source>
</evidence>
<dbReference type="InterPro" id="IPR004686">
    <property type="entry name" value="Mtc"/>
</dbReference>
<dbReference type="PANTHER" id="PTHR11153">
    <property type="entry name" value="SIDEROFLEXIN"/>
    <property type="match status" value="1"/>
</dbReference>
<proteinExistence type="inferred from homology"/>
<evidence type="ECO:0000313" key="9">
    <source>
        <dbReference type="EMBL" id="GMH78080.1"/>
    </source>
</evidence>
<evidence type="ECO:0000256" key="3">
    <source>
        <dbReference type="ARBA" id="ARBA00022448"/>
    </source>
</evidence>
<organism evidence="9 10">
    <name type="scientific">Triparma laevis f. inornata</name>
    <dbReference type="NCBI Taxonomy" id="1714386"/>
    <lineage>
        <taxon>Eukaryota</taxon>
        <taxon>Sar</taxon>
        <taxon>Stramenopiles</taxon>
        <taxon>Ochrophyta</taxon>
        <taxon>Bolidophyceae</taxon>
        <taxon>Parmales</taxon>
        <taxon>Triparmaceae</taxon>
        <taxon>Triparma</taxon>
    </lineage>
</organism>
<dbReference type="GO" id="GO:0140300">
    <property type="term" value="P:serine import into mitochondrion"/>
    <property type="evidence" value="ECO:0007669"/>
    <property type="project" value="TreeGrafter"/>
</dbReference>
<evidence type="ECO:0000256" key="7">
    <source>
        <dbReference type="ARBA" id="ARBA00023128"/>
    </source>
</evidence>
<evidence type="ECO:0000256" key="5">
    <source>
        <dbReference type="ARBA" id="ARBA00022970"/>
    </source>
</evidence>
<comment type="caution">
    <text evidence="9">The sequence shown here is derived from an EMBL/GenBank/DDBJ whole genome shotgun (WGS) entry which is preliminary data.</text>
</comment>
<gene>
    <name evidence="9" type="ORF">TL16_g07658</name>
</gene>
<evidence type="ECO:0000256" key="1">
    <source>
        <dbReference type="ARBA" id="ARBA00004225"/>
    </source>
</evidence>
<keyword evidence="5" id="KW-0029">Amino-acid transport</keyword>
<dbReference type="Pfam" id="PF03820">
    <property type="entry name" value="SFXNs"/>
    <property type="match status" value="1"/>
</dbReference>
<accession>A0A9W7EHG5</accession>
<keyword evidence="7" id="KW-0496">Mitochondrion</keyword>
<keyword evidence="3" id="KW-0813">Transport</keyword>
<keyword evidence="8" id="KW-0472">Membrane</keyword>
<dbReference type="AlphaFoldDB" id="A0A9W7EHG5"/>
<dbReference type="GO" id="GO:0005743">
    <property type="term" value="C:mitochondrial inner membrane"/>
    <property type="evidence" value="ECO:0007669"/>
    <property type="project" value="TreeGrafter"/>
</dbReference>
<sequence>MSSVPLGKTAVSLFAGVGTVCLGSVVTLKTEDTSTFPHFTRSFEGESCYDLGTFNGRFKDMLLSFNPLLLSNTESSCRSKESEISSLKKRFEAGENLTFTEEDNTQLWRDQRIVSASIHPDTGDIIPMPFRMSGYVPFNGPISIAMMSSTSTWGLLGCNFLNQSQNAMINYFNRNASR</sequence>
<dbReference type="EMBL" id="BLQM01000244">
    <property type="protein sequence ID" value="GMH78080.1"/>
    <property type="molecule type" value="Genomic_DNA"/>
</dbReference>
<dbReference type="Proteomes" id="UP001162640">
    <property type="component" value="Unassembled WGS sequence"/>
</dbReference>
<evidence type="ECO:0000313" key="10">
    <source>
        <dbReference type="Proteomes" id="UP001162640"/>
    </source>
</evidence>
<evidence type="ECO:0000256" key="4">
    <source>
        <dbReference type="ARBA" id="ARBA00022692"/>
    </source>
</evidence>
<keyword evidence="6" id="KW-1133">Transmembrane helix</keyword>
<name>A0A9W7EHG5_9STRA</name>
<protein>
    <submittedName>
        <fullName evidence="9">Uncharacterized protein</fullName>
    </submittedName>
</protein>
<reference evidence="10" key="1">
    <citation type="journal article" date="2023" name="Commun. Biol.">
        <title>Genome analysis of Parmales, the sister group of diatoms, reveals the evolutionary specialization of diatoms from phago-mixotrophs to photoautotrophs.</title>
        <authorList>
            <person name="Ban H."/>
            <person name="Sato S."/>
            <person name="Yoshikawa S."/>
            <person name="Yamada K."/>
            <person name="Nakamura Y."/>
            <person name="Ichinomiya M."/>
            <person name="Sato N."/>
            <person name="Blanc-Mathieu R."/>
            <person name="Endo H."/>
            <person name="Kuwata A."/>
            <person name="Ogata H."/>
        </authorList>
    </citation>
    <scope>NUCLEOTIDE SEQUENCE [LARGE SCALE GENOMIC DNA]</scope>
</reference>
<evidence type="ECO:0000256" key="8">
    <source>
        <dbReference type="ARBA" id="ARBA00023136"/>
    </source>
</evidence>
<evidence type="ECO:0000256" key="2">
    <source>
        <dbReference type="ARBA" id="ARBA00005974"/>
    </source>
</evidence>
<comment type="subcellular location">
    <subcellularLocation>
        <location evidence="1">Mitochondrion membrane</location>
        <topology evidence="1">Multi-pass membrane protein</topology>
    </subcellularLocation>
</comment>
<comment type="similarity">
    <text evidence="2">Belongs to the sideroflexin family.</text>
</comment>
<keyword evidence="4" id="KW-0812">Transmembrane</keyword>